<reference evidence="1" key="1">
    <citation type="journal article" date="2015" name="Nature">
        <title>Complex archaea that bridge the gap between prokaryotes and eukaryotes.</title>
        <authorList>
            <person name="Spang A."/>
            <person name="Saw J.H."/>
            <person name="Jorgensen S.L."/>
            <person name="Zaremba-Niedzwiedzka K."/>
            <person name="Martijn J."/>
            <person name="Lind A.E."/>
            <person name="van Eijk R."/>
            <person name="Schleper C."/>
            <person name="Guy L."/>
            <person name="Ettema T.J."/>
        </authorList>
    </citation>
    <scope>NUCLEOTIDE SEQUENCE</scope>
</reference>
<gene>
    <name evidence="1" type="ORF">LCGC14_1339610</name>
</gene>
<protein>
    <submittedName>
        <fullName evidence="1">Uncharacterized protein</fullName>
    </submittedName>
</protein>
<dbReference type="AlphaFoldDB" id="A0A0F9L0F4"/>
<dbReference type="EMBL" id="LAZR01008177">
    <property type="protein sequence ID" value="KKM80461.1"/>
    <property type="molecule type" value="Genomic_DNA"/>
</dbReference>
<sequence length="88" mass="9604">MARKTITARGKQVQVTDTDVAGVSPARLLEATVGSSTVKRTITFGAIDGPRPTVSLSQLQQDLNTARRQVAEEAAWKEELKQLLNRLD</sequence>
<name>A0A0F9L0F4_9ZZZZ</name>
<proteinExistence type="predicted"/>
<accession>A0A0F9L0F4</accession>
<evidence type="ECO:0000313" key="1">
    <source>
        <dbReference type="EMBL" id="KKM80461.1"/>
    </source>
</evidence>
<comment type="caution">
    <text evidence="1">The sequence shown here is derived from an EMBL/GenBank/DDBJ whole genome shotgun (WGS) entry which is preliminary data.</text>
</comment>
<organism evidence="1">
    <name type="scientific">marine sediment metagenome</name>
    <dbReference type="NCBI Taxonomy" id="412755"/>
    <lineage>
        <taxon>unclassified sequences</taxon>
        <taxon>metagenomes</taxon>
        <taxon>ecological metagenomes</taxon>
    </lineage>
</organism>